<dbReference type="RefSeq" id="WP_092898010.1">
    <property type="nucleotide sequence ID" value="NZ_FOKK01000009.1"/>
</dbReference>
<accession>A0A1I1AUL3</accession>
<name>A0A1I1AUL3_9BACT</name>
<sequence length="282" mass="33096">MIYHYTSIDTLKLILESKKIRFNNLNAVDDELEGELFVKKSLAQLIFVSCWTTDPNENIPLWKMYASTRGVRIGLPDYPWRKVDCKKWDAGVIEVRYDPSEEYFSPFDIDEIFGESHYIIPPFSLPISDSNAKKAFSKEVIYLPERELKIKYSDHYNEKLTKPGHAGLIMKPIDFGLYKHEQWAFQKEFRFVLFISPMDKEINLSAKNFHQPMVNSLMKYIQAEYISPIKDFFVKIDPNSIENMEITLGPHCTEEDIRHVQSMRQKHGIVGDLYKSGVRLRR</sequence>
<dbReference type="EMBL" id="FOKK01000009">
    <property type="protein sequence ID" value="SFB40020.1"/>
    <property type="molecule type" value="Genomic_DNA"/>
</dbReference>
<evidence type="ECO:0008006" key="3">
    <source>
        <dbReference type="Google" id="ProtNLM"/>
    </source>
</evidence>
<protein>
    <recommendedName>
        <fullName evidence="3">DUF2971 domain-containing protein</fullName>
    </recommendedName>
</protein>
<dbReference type="OrthoDB" id="1234596at2"/>
<reference evidence="1 2" key="1">
    <citation type="submission" date="2016-10" db="EMBL/GenBank/DDBJ databases">
        <authorList>
            <person name="de Groot N.N."/>
        </authorList>
    </citation>
    <scope>NUCLEOTIDE SEQUENCE [LARGE SCALE GENOMIC DNA]</scope>
    <source>
        <strain evidence="1 2">DSM 23399</strain>
    </source>
</reference>
<dbReference type="Proteomes" id="UP000198790">
    <property type="component" value="Unassembled WGS sequence"/>
</dbReference>
<dbReference type="AlphaFoldDB" id="A0A1I1AUL3"/>
<evidence type="ECO:0000313" key="2">
    <source>
        <dbReference type="Proteomes" id="UP000198790"/>
    </source>
</evidence>
<gene>
    <name evidence="1" type="ORF">SAMN04489723_10927</name>
</gene>
<organism evidence="1 2">
    <name type="scientific">Algoriphagus aquimarinus</name>
    <dbReference type="NCBI Taxonomy" id="237018"/>
    <lineage>
        <taxon>Bacteria</taxon>
        <taxon>Pseudomonadati</taxon>
        <taxon>Bacteroidota</taxon>
        <taxon>Cytophagia</taxon>
        <taxon>Cytophagales</taxon>
        <taxon>Cyclobacteriaceae</taxon>
        <taxon>Algoriphagus</taxon>
    </lineage>
</organism>
<evidence type="ECO:0000313" key="1">
    <source>
        <dbReference type="EMBL" id="SFB40020.1"/>
    </source>
</evidence>
<proteinExistence type="predicted"/>
<keyword evidence="2" id="KW-1185">Reference proteome</keyword>